<evidence type="ECO:0000256" key="8">
    <source>
        <dbReference type="SAM" id="Phobius"/>
    </source>
</evidence>
<dbReference type="InterPro" id="IPR023753">
    <property type="entry name" value="FAD/NAD-binding_dom"/>
</dbReference>
<evidence type="ECO:0000256" key="5">
    <source>
        <dbReference type="ARBA" id="ARBA00023002"/>
    </source>
</evidence>
<dbReference type="PANTHER" id="PTHR43706">
    <property type="entry name" value="NADH DEHYDROGENASE"/>
    <property type="match status" value="1"/>
</dbReference>
<protein>
    <recommendedName>
        <fullName evidence="2">NADH:ubiquinone reductase (non-electrogenic)</fullName>
        <ecNumber evidence="2">1.6.5.9</ecNumber>
    </recommendedName>
</protein>
<keyword evidence="8" id="KW-1133">Transmembrane helix</keyword>
<evidence type="ECO:0000259" key="9">
    <source>
        <dbReference type="Pfam" id="PF07992"/>
    </source>
</evidence>
<evidence type="ECO:0000313" key="10">
    <source>
        <dbReference type="EMBL" id="WZW98782.1"/>
    </source>
</evidence>
<evidence type="ECO:0000256" key="4">
    <source>
        <dbReference type="ARBA" id="ARBA00022827"/>
    </source>
</evidence>
<dbReference type="Pfam" id="PF07992">
    <property type="entry name" value="Pyr_redox_2"/>
    <property type="match status" value="1"/>
</dbReference>
<gene>
    <name evidence="10" type="ORF">PCC79_00825</name>
</gene>
<dbReference type="SUPFAM" id="SSF51905">
    <property type="entry name" value="FAD/NAD(P)-binding domain"/>
    <property type="match status" value="1"/>
</dbReference>
<reference evidence="10 11" key="1">
    <citation type="journal article" date="2023" name="Environ Microbiome">
        <title>A coral-associated actinobacterium mitigates coral bleaching under heat stress.</title>
        <authorList>
            <person name="Li J."/>
            <person name="Zou Y."/>
            <person name="Li Q."/>
            <person name="Zhang J."/>
            <person name="Bourne D.G."/>
            <person name="Lyu Y."/>
            <person name="Liu C."/>
            <person name="Zhang S."/>
        </authorList>
    </citation>
    <scope>NUCLEOTIDE SEQUENCE [LARGE SCALE GENOMIC DNA]</scope>
    <source>
        <strain evidence="10 11">SCSIO 13291</strain>
    </source>
</reference>
<comment type="catalytic activity">
    <reaction evidence="7">
        <text>a quinone + NADH + H(+) = a quinol + NAD(+)</text>
        <dbReference type="Rhea" id="RHEA:46160"/>
        <dbReference type="ChEBI" id="CHEBI:15378"/>
        <dbReference type="ChEBI" id="CHEBI:24646"/>
        <dbReference type="ChEBI" id="CHEBI:57540"/>
        <dbReference type="ChEBI" id="CHEBI:57945"/>
        <dbReference type="ChEBI" id="CHEBI:132124"/>
        <dbReference type="EC" id="1.6.5.9"/>
    </reaction>
</comment>
<evidence type="ECO:0000256" key="2">
    <source>
        <dbReference type="ARBA" id="ARBA00012637"/>
    </source>
</evidence>
<comment type="similarity">
    <text evidence="1">Belongs to the NADH dehydrogenase family.</text>
</comment>
<keyword evidence="8" id="KW-0812">Transmembrane</keyword>
<keyword evidence="11" id="KW-1185">Reference proteome</keyword>
<dbReference type="Gene3D" id="3.50.50.100">
    <property type="match status" value="1"/>
</dbReference>
<evidence type="ECO:0000256" key="3">
    <source>
        <dbReference type="ARBA" id="ARBA00022630"/>
    </source>
</evidence>
<dbReference type="PRINTS" id="PR00411">
    <property type="entry name" value="PNDRDTASEI"/>
</dbReference>
<keyword evidence="4" id="KW-0274">FAD</keyword>
<organism evidence="10 11">
    <name type="scientific">Propioniciclava soli</name>
    <dbReference type="NCBI Taxonomy" id="2775081"/>
    <lineage>
        <taxon>Bacteria</taxon>
        <taxon>Bacillati</taxon>
        <taxon>Actinomycetota</taxon>
        <taxon>Actinomycetes</taxon>
        <taxon>Propionibacteriales</taxon>
        <taxon>Propionibacteriaceae</taxon>
        <taxon>Propioniciclava</taxon>
    </lineage>
</organism>
<dbReference type="EMBL" id="CP115965">
    <property type="protein sequence ID" value="WZW98782.1"/>
    <property type="molecule type" value="Genomic_DNA"/>
</dbReference>
<dbReference type="PRINTS" id="PR00368">
    <property type="entry name" value="FADPNR"/>
</dbReference>
<accession>A0ABZ3C7M1</accession>
<evidence type="ECO:0000256" key="7">
    <source>
        <dbReference type="ARBA" id="ARBA00047599"/>
    </source>
</evidence>
<name>A0ABZ3C7M1_9ACTN</name>
<dbReference type="RefSeq" id="WP_232548660.1">
    <property type="nucleotide sequence ID" value="NZ_CP115965.1"/>
</dbReference>
<dbReference type="Proteomes" id="UP001434337">
    <property type="component" value="Chromosome"/>
</dbReference>
<dbReference type="InterPro" id="IPR045024">
    <property type="entry name" value="NDH-2"/>
</dbReference>
<dbReference type="PANTHER" id="PTHR43706:SF47">
    <property type="entry name" value="EXTERNAL NADH-UBIQUINONE OXIDOREDUCTASE 1, MITOCHONDRIAL-RELATED"/>
    <property type="match status" value="1"/>
</dbReference>
<feature type="domain" description="FAD/NAD(P)-binding" evidence="9">
    <location>
        <begin position="5"/>
        <end position="329"/>
    </location>
</feature>
<dbReference type="EC" id="1.6.5.9" evidence="2"/>
<feature type="transmembrane region" description="Helical" evidence="8">
    <location>
        <begin position="377"/>
        <end position="394"/>
    </location>
</feature>
<evidence type="ECO:0000313" key="11">
    <source>
        <dbReference type="Proteomes" id="UP001434337"/>
    </source>
</evidence>
<evidence type="ECO:0000256" key="6">
    <source>
        <dbReference type="ARBA" id="ARBA00023027"/>
    </source>
</evidence>
<keyword evidence="6" id="KW-0520">NAD</keyword>
<keyword evidence="8" id="KW-0472">Membrane</keyword>
<keyword evidence="5" id="KW-0560">Oxidoreductase</keyword>
<evidence type="ECO:0000256" key="1">
    <source>
        <dbReference type="ARBA" id="ARBA00005272"/>
    </source>
</evidence>
<dbReference type="InterPro" id="IPR036188">
    <property type="entry name" value="FAD/NAD-bd_sf"/>
</dbReference>
<proteinExistence type="inferred from homology"/>
<keyword evidence="3" id="KW-0285">Flavoprotein</keyword>
<sequence>MPKHHVVIIGSGFGGLFTAKALRSADVDVTIISKSPEHLFQPLLYQVATGILSEGAIAPSTREILKRQKNVRTVTGLVTDVDVANKVVHYRFHDAPGTLTYDSLIVAAGAGQSYFGNDQFATFAPGMKTIDDALELRARIFWAFEHAEQATDPEQRRMLLTFVVVGAGPTGVEMAGQIRELASRTLVGQFRRIDPREARVVLIDGAPQVLPPFGPSLGAKTQKSLEEAGVEVILNAIVTGVDSTSVTYQPKDGAPVTIPAAAKVWAAGVQGNAIGRTIAEQAGAEVDRSGRVVVQPDLTLPGHPDVMVIGDLASVPGVPGVAQGAIQEGQYAARRIANQVAGTPDGEPFKYHDKGSMATIAKYEAVVKIGRIELTGFIAWVMWLILHLFYIAGFKGRVTTLLHWAISFLGTGRTERVTTNQQMVGRLALEQLGQRVTGRLLKGENPRSSEKRTTR</sequence>